<protein>
    <submittedName>
        <fullName evidence="2">Serine protease</fullName>
    </submittedName>
</protein>
<evidence type="ECO:0000256" key="1">
    <source>
        <dbReference type="SAM" id="MobiDB-lite"/>
    </source>
</evidence>
<dbReference type="AlphaFoldDB" id="A0A124SPU9"/>
<reference evidence="2 3" key="1">
    <citation type="submission" date="2015-11" db="EMBL/GenBank/DDBJ databases">
        <title>Expanding the genomic diversity of Burkholderia species for the development of highly accurate diagnostics.</title>
        <authorList>
            <person name="Sahl J."/>
            <person name="Keim P."/>
            <person name="Wagner D."/>
        </authorList>
    </citation>
    <scope>NUCLEOTIDE SEQUENCE [LARGE SCALE GENOMIC DNA]</scope>
    <source>
        <strain evidence="2 3">MSMB1302</strain>
    </source>
</reference>
<feature type="region of interest" description="Disordered" evidence="1">
    <location>
        <begin position="218"/>
        <end position="265"/>
    </location>
</feature>
<dbReference type="EMBL" id="LOYH01000033">
    <property type="protein sequence ID" value="KVK85187.1"/>
    <property type="molecule type" value="Genomic_DNA"/>
</dbReference>
<dbReference type="GO" id="GO:0008233">
    <property type="term" value="F:peptidase activity"/>
    <property type="evidence" value="ECO:0007669"/>
    <property type="project" value="UniProtKB-KW"/>
</dbReference>
<dbReference type="Proteomes" id="UP000069001">
    <property type="component" value="Unassembled WGS sequence"/>
</dbReference>
<feature type="compositionally biased region" description="Low complexity" evidence="1">
    <location>
        <begin position="232"/>
        <end position="251"/>
    </location>
</feature>
<evidence type="ECO:0000313" key="3">
    <source>
        <dbReference type="Proteomes" id="UP000069001"/>
    </source>
</evidence>
<evidence type="ECO:0000313" key="2">
    <source>
        <dbReference type="EMBL" id="KVK85187.1"/>
    </source>
</evidence>
<comment type="caution">
    <text evidence="2">The sequence shown here is derived from an EMBL/GenBank/DDBJ whole genome shotgun (WGS) entry which is preliminary data.</text>
</comment>
<proteinExistence type="predicted"/>
<sequence length="331" mass="33804">MSMQDITGHYAIPLAHPFSDVPPPYGRRRRPFVASRRARQHVFDIYGPVPARDAGSIARAARPVKAVRAADFGSDNRAWVHPHPLRRRWRLTLMACALFGVACVVATHWVDERQHDAVRGDVYEAAISTAPAPVAARVAAEVAQATGRPAEVAAVRVGPGESGKPGKSVGKDVVAAADAASVESRALLAARDASASEPVAVAVAIASDAAVAQATVSASTSKARRESAANDAVATKATTARSVAKAVSASRGKPARSETSVAHAPPKAAAAASVVDAPAAAPAPSAAQAVGMTAAEFTHWLAATREASSNAGAGSADLTVDLPGHTRLTGQ</sequence>
<keyword evidence="2" id="KW-0378">Hydrolase</keyword>
<name>A0A124SPU9_BURCE</name>
<keyword evidence="2" id="KW-0645">Protease</keyword>
<organism evidence="2 3">
    <name type="scientific">Burkholderia cepacia</name>
    <name type="common">Pseudomonas cepacia</name>
    <dbReference type="NCBI Taxonomy" id="292"/>
    <lineage>
        <taxon>Bacteria</taxon>
        <taxon>Pseudomonadati</taxon>
        <taxon>Pseudomonadota</taxon>
        <taxon>Betaproteobacteria</taxon>
        <taxon>Burkholderiales</taxon>
        <taxon>Burkholderiaceae</taxon>
        <taxon>Burkholderia</taxon>
        <taxon>Burkholderia cepacia complex</taxon>
    </lineage>
</organism>
<dbReference type="GO" id="GO:0006508">
    <property type="term" value="P:proteolysis"/>
    <property type="evidence" value="ECO:0007669"/>
    <property type="project" value="UniProtKB-KW"/>
</dbReference>
<gene>
    <name evidence="2" type="ORF">WS90_09785</name>
</gene>
<feature type="region of interest" description="Disordered" evidence="1">
    <location>
        <begin position="308"/>
        <end position="331"/>
    </location>
</feature>
<accession>A0A124SPU9</accession>